<dbReference type="PROSITE" id="PS51186">
    <property type="entry name" value="GNAT"/>
    <property type="match status" value="1"/>
</dbReference>
<dbReference type="EMBL" id="AEVT01000018">
    <property type="protein sequence ID" value="EGA71474.1"/>
    <property type="molecule type" value="Genomic_DNA"/>
</dbReference>
<dbReference type="AlphaFoldDB" id="E8M3G8"/>
<dbReference type="RefSeq" id="WP_008074058.1">
    <property type="nucleotide sequence ID" value="NZ_AEVT01000018.1"/>
</dbReference>
<dbReference type="Gene3D" id="3.40.630.30">
    <property type="match status" value="1"/>
</dbReference>
<dbReference type="InterPro" id="IPR016181">
    <property type="entry name" value="Acyl_CoA_acyltransferase"/>
</dbReference>
<feature type="domain" description="N-acetyltransferase" evidence="1">
    <location>
        <begin position="4"/>
        <end position="146"/>
    </location>
</feature>
<evidence type="ECO:0000259" key="1">
    <source>
        <dbReference type="PROSITE" id="PS51186"/>
    </source>
</evidence>
<organism evidence="2 3">
    <name type="scientific">Vibrio sinaloensis DSM 21326</name>
    <dbReference type="NCBI Taxonomy" id="945550"/>
    <lineage>
        <taxon>Bacteria</taxon>
        <taxon>Pseudomonadati</taxon>
        <taxon>Pseudomonadota</taxon>
        <taxon>Gammaproteobacteria</taxon>
        <taxon>Vibrionales</taxon>
        <taxon>Vibrionaceae</taxon>
        <taxon>Vibrio</taxon>
        <taxon>Vibrio oreintalis group</taxon>
    </lineage>
</organism>
<dbReference type="Pfam" id="PF13508">
    <property type="entry name" value="Acetyltransf_7"/>
    <property type="match status" value="1"/>
</dbReference>
<name>E8M3G8_PHOS4</name>
<dbReference type="CDD" id="cd04301">
    <property type="entry name" value="NAT_SF"/>
    <property type="match status" value="1"/>
</dbReference>
<evidence type="ECO:0000313" key="2">
    <source>
        <dbReference type="EMBL" id="EGA71474.1"/>
    </source>
</evidence>
<accession>E8M3G8</accession>
<proteinExistence type="predicted"/>
<keyword evidence="2" id="KW-0808">Transferase</keyword>
<dbReference type="GO" id="GO:0016747">
    <property type="term" value="F:acyltransferase activity, transferring groups other than amino-acyl groups"/>
    <property type="evidence" value="ECO:0007669"/>
    <property type="project" value="InterPro"/>
</dbReference>
<evidence type="ECO:0000313" key="3">
    <source>
        <dbReference type="Proteomes" id="UP000006228"/>
    </source>
</evidence>
<gene>
    <name evidence="2" type="ORF">VISI1226_11846</name>
</gene>
<dbReference type="GeneID" id="95567999"/>
<dbReference type="OrthoDB" id="5522469at2"/>
<comment type="caution">
    <text evidence="2">The sequence shown here is derived from an EMBL/GenBank/DDBJ whole genome shotgun (WGS) entry which is preliminary data.</text>
</comment>
<dbReference type="Proteomes" id="UP000006228">
    <property type="component" value="Unassembled WGS sequence"/>
</dbReference>
<reference evidence="2 3" key="1">
    <citation type="journal article" date="2012" name="Int. J. Syst. Evol. Microbiol.">
        <title>Vibrio caribbeanicus sp. nov., isolated from the marine sponge Scleritoderma cyanea.</title>
        <authorList>
            <person name="Hoffmann M."/>
            <person name="Monday S.R."/>
            <person name="Allard M.W."/>
            <person name="Strain E.A."/>
            <person name="Whittaker P."/>
            <person name="Naum M."/>
            <person name="McCarthy P.J."/>
            <person name="Lopez J.V."/>
            <person name="Fischer M."/>
            <person name="Brown E.W."/>
        </authorList>
    </citation>
    <scope>NUCLEOTIDE SEQUENCE [LARGE SCALE GENOMIC DNA]</scope>
    <source>
        <strain evidence="3">DSMZ 21326</strain>
    </source>
</reference>
<sequence length="147" mass="17136">MTHLDTRVATQDDYDFLFELKKAAEYDAIKAVFGWDDTVQKSIHQQEWREDTPTIIEIENHRAGSFLLQYHQDHLYFGRFFLLPHYHGQGIGSQILDTVVAISTAKQLPIRLCYLQGNRVGGLYRRYGFKVTSQDSQFIHMQRPVTS</sequence>
<dbReference type="InterPro" id="IPR000182">
    <property type="entry name" value="GNAT_dom"/>
</dbReference>
<protein>
    <submittedName>
        <fullName evidence="2">Acetyltransferase</fullName>
    </submittedName>
</protein>
<dbReference type="eggNOG" id="COG0454">
    <property type="taxonomic scope" value="Bacteria"/>
</dbReference>
<dbReference type="SUPFAM" id="SSF55729">
    <property type="entry name" value="Acyl-CoA N-acyltransferases (Nat)"/>
    <property type="match status" value="1"/>
</dbReference>